<dbReference type="SMART" id="SM00710">
    <property type="entry name" value="PbH1"/>
    <property type="match status" value="4"/>
</dbReference>
<dbReference type="EMBL" id="MFJL01000017">
    <property type="protein sequence ID" value="OGG15760.1"/>
    <property type="molecule type" value="Genomic_DNA"/>
</dbReference>
<dbReference type="InterPro" id="IPR011050">
    <property type="entry name" value="Pectin_lyase_fold/virulence"/>
</dbReference>
<evidence type="ECO:0000313" key="1">
    <source>
        <dbReference type="EMBL" id="OGG15760.1"/>
    </source>
</evidence>
<dbReference type="GO" id="GO:0000272">
    <property type="term" value="P:polysaccharide catabolic process"/>
    <property type="evidence" value="ECO:0007669"/>
    <property type="project" value="InterPro"/>
</dbReference>
<dbReference type="STRING" id="1798382.A3D77_07860"/>
<proteinExistence type="predicted"/>
<dbReference type="Gene3D" id="1.10.1330.10">
    <property type="entry name" value="Dockerin domain"/>
    <property type="match status" value="1"/>
</dbReference>
<name>A0A1F5ZTH2_9BACT</name>
<sequence>MYFTRNHNVLQPVCLYLLLSFIFFLVSSIGIQQQVYAADPPCTRTINPGSNIQDAIDQAVDYTGTYVLCLNPGNYRGGKNNTDATLLESNHNFGSSLPVPSGNTDTWNYSATGPYYGNIVIRNKSNFELRGLTDSQGNRAVILGIRNDEIYPAESVPPADHSPNDKAILIKVVNGDNIILSNLTIDGFYYPNANDKTIKLAVLNRLIWFQNTKNSKIHHNLIMHAGGECIRIKTSSINNEIYHNTIRGCGYYQFKVQKLDRLRKNGEGVYIGTDPYQIRVNQINKQAYYGTTYAGMTDKSRNNLVYNNDIYPGYDLDLNPPPTNPLASGISASAKFGDECVDIKEDFDEIGQMVTFPGVSTPQLVNNIIRDNKCQGQYDEDSGGLDARGSNNIFERNWVTGVIRGSALRLGGGDPKPITTNPQLSDPDKGCNVPAPTVVATRKWQAYNNRIRKNIFESYYNDTSDFNGRGGYQDSDCDTQVDCSDPTNPQFIDANCEWQKITHVVKTFNVSGYDPEVQASGTGVCGNVANLAGSTDWGTKLYNNKQTAVAFTRVPSDAVNLTTCSADSNNPADTDPPGPRGCVGYECAGSVTPVPTGPTASCPAADLDGDCHVTASDLKILLSNYSKTSVPANDLNHDGRVDMLDGFLLILSLGT</sequence>
<dbReference type="InterPro" id="IPR012334">
    <property type="entry name" value="Pectin_lyas_fold"/>
</dbReference>
<comment type="caution">
    <text evidence="1">The sequence shown here is derived from an EMBL/GenBank/DDBJ whole genome shotgun (WGS) entry which is preliminary data.</text>
</comment>
<evidence type="ECO:0000313" key="2">
    <source>
        <dbReference type="Proteomes" id="UP000176923"/>
    </source>
</evidence>
<reference evidence="1 2" key="1">
    <citation type="journal article" date="2016" name="Nat. Commun.">
        <title>Thousands of microbial genomes shed light on interconnected biogeochemical processes in an aquifer system.</title>
        <authorList>
            <person name="Anantharaman K."/>
            <person name="Brown C.T."/>
            <person name="Hug L.A."/>
            <person name="Sharon I."/>
            <person name="Castelle C.J."/>
            <person name="Probst A.J."/>
            <person name="Thomas B.C."/>
            <person name="Singh A."/>
            <person name="Wilkins M.J."/>
            <person name="Karaoz U."/>
            <person name="Brodie E.L."/>
            <person name="Williams K.H."/>
            <person name="Hubbard S.S."/>
            <person name="Banfield J.F."/>
        </authorList>
    </citation>
    <scope>NUCLEOTIDE SEQUENCE [LARGE SCALE GENOMIC DNA]</scope>
</reference>
<dbReference type="SUPFAM" id="SSF51126">
    <property type="entry name" value="Pectin lyase-like"/>
    <property type="match status" value="1"/>
</dbReference>
<gene>
    <name evidence="1" type="ORF">A3D77_07860</name>
</gene>
<organism evidence="1 2">
    <name type="scientific">Candidatus Gottesmanbacteria bacterium RIFCSPHIGHO2_02_FULL_39_11</name>
    <dbReference type="NCBI Taxonomy" id="1798382"/>
    <lineage>
        <taxon>Bacteria</taxon>
        <taxon>Candidatus Gottesmaniibacteriota</taxon>
    </lineage>
</organism>
<accession>A0A1F5ZTH2</accession>
<dbReference type="InterPro" id="IPR006626">
    <property type="entry name" value="PbH1"/>
</dbReference>
<protein>
    <submittedName>
        <fullName evidence="1">Uncharacterized protein</fullName>
    </submittedName>
</protein>
<dbReference type="AlphaFoldDB" id="A0A1F5ZTH2"/>
<dbReference type="Gene3D" id="2.160.20.10">
    <property type="entry name" value="Single-stranded right-handed beta-helix, Pectin lyase-like"/>
    <property type="match status" value="1"/>
</dbReference>
<dbReference type="Proteomes" id="UP000176923">
    <property type="component" value="Unassembled WGS sequence"/>
</dbReference>
<dbReference type="SUPFAM" id="SSF63446">
    <property type="entry name" value="Type I dockerin domain"/>
    <property type="match status" value="1"/>
</dbReference>
<dbReference type="InterPro" id="IPR036439">
    <property type="entry name" value="Dockerin_dom_sf"/>
</dbReference>